<feature type="chain" id="PRO_5045880406" evidence="1">
    <location>
        <begin position="22"/>
        <end position="215"/>
    </location>
</feature>
<proteinExistence type="predicted"/>
<dbReference type="Proteomes" id="UP001174908">
    <property type="component" value="Unassembled WGS sequence"/>
</dbReference>
<organism evidence="2 3">
    <name type="scientific">Variovorax dokdonensis</name>
    <dbReference type="NCBI Taxonomy" id="344883"/>
    <lineage>
        <taxon>Bacteria</taxon>
        <taxon>Pseudomonadati</taxon>
        <taxon>Pseudomonadota</taxon>
        <taxon>Betaproteobacteria</taxon>
        <taxon>Burkholderiales</taxon>
        <taxon>Comamonadaceae</taxon>
        <taxon>Variovorax</taxon>
    </lineage>
</organism>
<protein>
    <submittedName>
        <fullName evidence="2">Retropepsin-like aspartic protease</fullName>
    </submittedName>
</protein>
<dbReference type="EMBL" id="JASZYV010000001">
    <property type="protein sequence ID" value="MDM0043853.1"/>
    <property type="molecule type" value="Genomic_DNA"/>
</dbReference>
<dbReference type="CDD" id="cd05483">
    <property type="entry name" value="retropepsin_like_bacteria"/>
    <property type="match status" value="1"/>
</dbReference>
<gene>
    <name evidence="2" type="ORF">QTH91_05100</name>
</gene>
<comment type="caution">
    <text evidence="2">The sequence shown here is derived from an EMBL/GenBank/DDBJ whole genome shotgun (WGS) entry which is preliminary data.</text>
</comment>
<keyword evidence="1" id="KW-0732">Signal</keyword>
<evidence type="ECO:0000313" key="3">
    <source>
        <dbReference type="Proteomes" id="UP001174908"/>
    </source>
</evidence>
<evidence type="ECO:0000256" key="1">
    <source>
        <dbReference type="SAM" id="SignalP"/>
    </source>
</evidence>
<dbReference type="Gene3D" id="2.40.70.10">
    <property type="entry name" value="Acid Proteases"/>
    <property type="match status" value="1"/>
</dbReference>
<dbReference type="InterPro" id="IPR034122">
    <property type="entry name" value="Retropepsin-like_bacterial"/>
</dbReference>
<dbReference type="InterPro" id="IPR021109">
    <property type="entry name" value="Peptidase_aspartic_dom_sf"/>
</dbReference>
<keyword evidence="3" id="KW-1185">Reference proteome</keyword>
<dbReference type="RefSeq" id="WP_286658929.1">
    <property type="nucleotide sequence ID" value="NZ_JASZYV010000001.1"/>
</dbReference>
<accession>A0ABT7N7D4</accession>
<dbReference type="PROSITE" id="PS00141">
    <property type="entry name" value="ASP_PROTEASE"/>
    <property type="match status" value="1"/>
</dbReference>
<dbReference type="Pfam" id="PF13975">
    <property type="entry name" value="gag-asp_proteas"/>
    <property type="match status" value="1"/>
</dbReference>
<sequence length="215" mass="22418">MKRLWLVPVAAFALASGLAHAGAVTLTGTIGNRAILMIDGGAPRTVAPGQVIDGVRLISVQGDQAVVEMGGQRSTLRMDTPTIVGDGGASASGGSRIVLPANSGGHFMTLGAINGRSVNFMVDTGATVVAISAADALRIGLQYDKKNPVRVNTANGVAAAWRVRLDSVRVGDVEVTGVDALVSEQPMPYVLLGNSFISRFNMQREGDQMVLTKRY</sequence>
<dbReference type="SUPFAM" id="SSF50630">
    <property type="entry name" value="Acid proteases"/>
    <property type="match status" value="1"/>
</dbReference>
<name>A0ABT7N7D4_9BURK</name>
<reference evidence="2" key="1">
    <citation type="submission" date="2023-06" db="EMBL/GenBank/DDBJ databases">
        <authorList>
            <person name="Jiang Y."/>
            <person name="Liu Q."/>
        </authorList>
    </citation>
    <scope>NUCLEOTIDE SEQUENCE</scope>
    <source>
        <strain evidence="2">CGMCC 1.12089</strain>
    </source>
</reference>
<evidence type="ECO:0000313" key="2">
    <source>
        <dbReference type="EMBL" id="MDM0043853.1"/>
    </source>
</evidence>
<feature type="signal peptide" evidence="1">
    <location>
        <begin position="1"/>
        <end position="21"/>
    </location>
</feature>
<dbReference type="InterPro" id="IPR001969">
    <property type="entry name" value="Aspartic_peptidase_AS"/>
</dbReference>
<dbReference type="NCBIfam" id="TIGR02281">
    <property type="entry name" value="clan_AA_DTGA"/>
    <property type="match status" value="1"/>
</dbReference>
<dbReference type="InterPro" id="IPR011969">
    <property type="entry name" value="Clan_AA_Asp_peptidase_C"/>
</dbReference>